<gene>
    <name evidence="1" type="ORF">PR048_008205</name>
</gene>
<evidence type="ECO:0000313" key="2">
    <source>
        <dbReference type="Proteomes" id="UP001159363"/>
    </source>
</evidence>
<dbReference type="EMBL" id="JARBHB010000003">
    <property type="protein sequence ID" value="KAJ8888713.1"/>
    <property type="molecule type" value="Genomic_DNA"/>
</dbReference>
<evidence type="ECO:0000313" key="1">
    <source>
        <dbReference type="EMBL" id="KAJ8888713.1"/>
    </source>
</evidence>
<sequence length="249" mass="29248">MSLRKHSYMEKPIQITLERVYLLEKQARTAGTGDFFQKIKGDYTMNILSKLNSYDKDPQDAYIQRHIEVKVVSKRQPRKEESKARNCNYAYFVEVGGQHTSVCKSAFISKSIGSYVRAIKADNIYKMKKPNELLEVKVSHYANRDIKYLKAGLNVKTMHFLVYDMFPEEKVTYSFYLKYFQENYLYKYGHPMKDLCGKCEELNMKIKTTILNATTKYIATAEKIVHIKRSQKFYKKIQEIEKLTKAAMT</sequence>
<keyword evidence="2" id="KW-1185">Reference proteome</keyword>
<reference evidence="1 2" key="1">
    <citation type="submission" date="2023-02" db="EMBL/GenBank/DDBJ databases">
        <title>LHISI_Scaffold_Assembly.</title>
        <authorList>
            <person name="Stuart O.P."/>
            <person name="Cleave R."/>
            <person name="Magrath M.J.L."/>
            <person name="Mikheyev A.S."/>
        </authorList>
    </citation>
    <scope>NUCLEOTIDE SEQUENCE [LARGE SCALE GENOMIC DNA]</scope>
    <source>
        <strain evidence="1">Daus_M_001</strain>
        <tissue evidence="1">Leg muscle</tissue>
    </source>
</reference>
<protein>
    <submittedName>
        <fullName evidence="1">Uncharacterized protein</fullName>
    </submittedName>
</protein>
<accession>A0ABQ9HY36</accession>
<proteinExistence type="predicted"/>
<dbReference type="Proteomes" id="UP001159363">
    <property type="component" value="Chromosome 3"/>
</dbReference>
<organism evidence="1 2">
    <name type="scientific">Dryococelus australis</name>
    <dbReference type="NCBI Taxonomy" id="614101"/>
    <lineage>
        <taxon>Eukaryota</taxon>
        <taxon>Metazoa</taxon>
        <taxon>Ecdysozoa</taxon>
        <taxon>Arthropoda</taxon>
        <taxon>Hexapoda</taxon>
        <taxon>Insecta</taxon>
        <taxon>Pterygota</taxon>
        <taxon>Neoptera</taxon>
        <taxon>Polyneoptera</taxon>
        <taxon>Phasmatodea</taxon>
        <taxon>Verophasmatodea</taxon>
        <taxon>Anareolatae</taxon>
        <taxon>Phasmatidae</taxon>
        <taxon>Eurycanthinae</taxon>
        <taxon>Dryococelus</taxon>
    </lineage>
</organism>
<name>A0ABQ9HY36_9NEOP</name>
<comment type="caution">
    <text evidence="1">The sequence shown here is derived from an EMBL/GenBank/DDBJ whole genome shotgun (WGS) entry which is preliminary data.</text>
</comment>